<keyword evidence="3" id="KW-1185">Reference proteome</keyword>
<feature type="domain" description="VOC" evidence="1">
    <location>
        <begin position="3"/>
        <end position="130"/>
    </location>
</feature>
<dbReference type="Pfam" id="PF00903">
    <property type="entry name" value="Glyoxalase"/>
    <property type="match status" value="1"/>
</dbReference>
<dbReference type="PANTHER" id="PTHR36503">
    <property type="entry name" value="BLR2520 PROTEIN"/>
    <property type="match status" value="1"/>
</dbReference>
<dbReference type="PANTHER" id="PTHR36503:SF2">
    <property type="entry name" value="BLR2408 PROTEIN"/>
    <property type="match status" value="1"/>
</dbReference>
<evidence type="ECO:0000313" key="2">
    <source>
        <dbReference type="EMBL" id="TKD53300.1"/>
    </source>
</evidence>
<dbReference type="InterPro" id="IPR037523">
    <property type="entry name" value="VOC_core"/>
</dbReference>
<keyword evidence="2" id="KW-0456">Lyase</keyword>
<name>A0A4U1LA54_9SPHN</name>
<gene>
    <name evidence="2" type="ORF">FBR43_02980</name>
</gene>
<evidence type="ECO:0000259" key="1">
    <source>
        <dbReference type="PROSITE" id="PS51819"/>
    </source>
</evidence>
<reference evidence="2 3" key="1">
    <citation type="submission" date="2019-04" db="EMBL/GenBank/DDBJ databases">
        <authorList>
            <person name="Yang Y."/>
            <person name="Wei D."/>
        </authorList>
    </citation>
    <scope>NUCLEOTIDE SEQUENCE [LARGE SCALE GENOMIC DNA]</scope>
    <source>
        <strain evidence="2 3">L-1-4w-11</strain>
    </source>
</reference>
<dbReference type="Proteomes" id="UP000309138">
    <property type="component" value="Unassembled WGS sequence"/>
</dbReference>
<dbReference type="RefSeq" id="WP_136941718.1">
    <property type="nucleotide sequence ID" value="NZ_SWKR01000001.1"/>
</dbReference>
<dbReference type="InterPro" id="IPR004360">
    <property type="entry name" value="Glyas_Fos-R_dOase_dom"/>
</dbReference>
<dbReference type="SUPFAM" id="SSF54593">
    <property type="entry name" value="Glyoxalase/Bleomycin resistance protein/Dihydroxybiphenyl dioxygenase"/>
    <property type="match status" value="1"/>
</dbReference>
<dbReference type="AlphaFoldDB" id="A0A4U1LA54"/>
<evidence type="ECO:0000313" key="3">
    <source>
        <dbReference type="Proteomes" id="UP000309138"/>
    </source>
</evidence>
<proteinExistence type="predicted"/>
<dbReference type="EMBL" id="SWKR01000001">
    <property type="protein sequence ID" value="TKD53300.1"/>
    <property type="molecule type" value="Genomic_DNA"/>
</dbReference>
<dbReference type="GO" id="GO:0016829">
    <property type="term" value="F:lyase activity"/>
    <property type="evidence" value="ECO:0007669"/>
    <property type="project" value="UniProtKB-KW"/>
</dbReference>
<organism evidence="2 3">
    <name type="scientific">Sphingomonas baiyangensis</name>
    <dbReference type="NCBI Taxonomy" id="2572576"/>
    <lineage>
        <taxon>Bacteria</taxon>
        <taxon>Pseudomonadati</taxon>
        <taxon>Pseudomonadota</taxon>
        <taxon>Alphaproteobacteria</taxon>
        <taxon>Sphingomonadales</taxon>
        <taxon>Sphingomonadaceae</taxon>
        <taxon>Sphingomonas</taxon>
    </lineage>
</organism>
<sequence length="146" mass="15427">MQKSIFVNLAVADVARATAFYEAIGFTRNAMFSNEQASAMVWSDTISVMLLDRAFFATFLPEGRAIADSATTTETLLCLSFDSREAVDAVVQAAADAGGTADVRPAQDMGFMYSRAFADPDGHVFEPMFMDMAAAADAMGAAPAAA</sequence>
<dbReference type="InterPro" id="IPR029068">
    <property type="entry name" value="Glyas_Bleomycin-R_OHBP_Dase"/>
</dbReference>
<protein>
    <submittedName>
        <fullName evidence="2">Lactoylglutathione lyase</fullName>
    </submittedName>
</protein>
<dbReference type="OrthoDB" id="9798430at2"/>
<dbReference type="Gene3D" id="3.10.180.10">
    <property type="entry name" value="2,3-Dihydroxybiphenyl 1,2-Dioxygenase, domain 1"/>
    <property type="match status" value="1"/>
</dbReference>
<accession>A0A4U1LA54</accession>
<comment type="caution">
    <text evidence="2">The sequence shown here is derived from an EMBL/GenBank/DDBJ whole genome shotgun (WGS) entry which is preliminary data.</text>
</comment>
<dbReference type="PROSITE" id="PS51819">
    <property type="entry name" value="VOC"/>
    <property type="match status" value="1"/>
</dbReference>